<accession>A0A812BPR5</accession>
<feature type="region of interest" description="Disordered" evidence="1">
    <location>
        <begin position="624"/>
        <end position="742"/>
    </location>
</feature>
<dbReference type="PANTHER" id="PTHR14382">
    <property type="entry name" value="MDM2-BINDING PROTEIN"/>
    <property type="match status" value="1"/>
</dbReference>
<evidence type="ECO:0008006" key="6">
    <source>
        <dbReference type="Google" id="ProtNLM"/>
    </source>
</evidence>
<keyword evidence="5" id="KW-1185">Reference proteome</keyword>
<organism evidence="4 5">
    <name type="scientific">Acanthosepion pharaonis</name>
    <name type="common">Pharaoh cuttlefish</name>
    <name type="synonym">Sepia pharaonis</name>
    <dbReference type="NCBI Taxonomy" id="158019"/>
    <lineage>
        <taxon>Eukaryota</taxon>
        <taxon>Metazoa</taxon>
        <taxon>Spiralia</taxon>
        <taxon>Lophotrochozoa</taxon>
        <taxon>Mollusca</taxon>
        <taxon>Cephalopoda</taxon>
        <taxon>Coleoidea</taxon>
        <taxon>Decapodiformes</taxon>
        <taxon>Sepiida</taxon>
        <taxon>Sepiina</taxon>
        <taxon>Sepiidae</taxon>
        <taxon>Acanthosepion</taxon>
    </lineage>
</organism>
<dbReference type="GO" id="GO:0034501">
    <property type="term" value="P:protein localization to kinetochore"/>
    <property type="evidence" value="ECO:0007669"/>
    <property type="project" value="TreeGrafter"/>
</dbReference>
<dbReference type="AlphaFoldDB" id="A0A812BPR5"/>
<evidence type="ECO:0000313" key="4">
    <source>
        <dbReference type="EMBL" id="CAE1239149.1"/>
    </source>
</evidence>
<evidence type="ECO:0000259" key="2">
    <source>
        <dbReference type="Pfam" id="PF14919"/>
    </source>
</evidence>
<dbReference type="InterPro" id="IPR029420">
    <property type="entry name" value="MTBP_central"/>
</dbReference>
<evidence type="ECO:0000259" key="3">
    <source>
        <dbReference type="Pfam" id="PF14920"/>
    </source>
</evidence>
<dbReference type="OrthoDB" id="8633268at2759"/>
<sequence>MNVLKHCILIIDLCHIDKSELKEFLKNLDEAGTQVCPVYMNWNKQEFLSDPDIKWLKADILASELDELSPLEVTILEAGKENLCDILHRIADELPVAGSIIDVVLDLKTVEDIDGSFLSLLHGVLKRYQLWLCANISILCPEHKANSYKNKDILLDVLSIDPLPHLINVPIKQHAKWRGSLVFSDTQNGKEKLFPGFLLETTIKSSPINVDIKAETPEDNSQTNTSFEKISSVFKLGNLMKILDLVDVHTIPLFLIKPKLYKLSLQNSNPHSQNILQYFSSLEKIAMIVSVPRYKANSTIPTYSSMELGTSAWKECVMADLAQDAVPHYNHHNSDVDVVHMVLIHKDSSSSIVDGQKVFSHSLQAYLLRSPSELSGQMMDVLHLTPQLYLNDEDLPEPLLPDLPVINGKMLHKMHTQLAKAQFTALKYCCENSSSPTSLSSQDLFQFLSLIQKEFIEKVKTKMPLIPCLPPFKRKFLRCNFGELDSQPLSWSERLYISQLESVKKAICRFRSFDSLSLSSPFIPSEETTPTGIDEILSHFLPNGNASCTSLSPLLSQHHLRSYVYPSAEEEFQTSLLDWPLCREARFPDVCYNKDGCSEKIQTRLNKIRDKFVSADTTTTCSIQGSLNPMMHSTSMAPLNTHRNTRDKTTLRRKSEIGKLSRRSISDCTLMHSKASKKPDLPPTAVVSSSRKRPSDQPQQMCDESKSKSRNSKKPGLFKSHSDISTLTNIERERKMSRSERHRKKLEEIVQAVLQQEGVNEKDEIFTRCAQRLFKVTKLYVMDLPNSHNLSQDMKRIAEGQVKHVVELETRCQKSLKKRKLEN</sequence>
<feature type="domain" description="DM2" evidence="2">
    <location>
        <begin position="239"/>
        <end position="554"/>
    </location>
</feature>
<dbReference type="GO" id="GO:0000776">
    <property type="term" value="C:kinetochore"/>
    <property type="evidence" value="ECO:0007669"/>
    <property type="project" value="TreeGrafter"/>
</dbReference>
<feature type="compositionally biased region" description="Polar residues" evidence="1">
    <location>
        <begin position="624"/>
        <end position="642"/>
    </location>
</feature>
<dbReference type="EMBL" id="CAHIKZ030000799">
    <property type="protein sequence ID" value="CAE1239149.1"/>
    <property type="molecule type" value="Genomic_DNA"/>
</dbReference>
<dbReference type="Proteomes" id="UP000597762">
    <property type="component" value="Unassembled WGS sequence"/>
</dbReference>
<dbReference type="GO" id="GO:0007089">
    <property type="term" value="P:traversing start control point of mitotic cell cycle"/>
    <property type="evidence" value="ECO:0007669"/>
    <property type="project" value="TreeGrafter"/>
</dbReference>
<proteinExistence type="predicted"/>
<evidence type="ECO:0000313" key="5">
    <source>
        <dbReference type="Proteomes" id="UP000597762"/>
    </source>
</evidence>
<dbReference type="InterPro" id="IPR029418">
    <property type="entry name" value="MTBP_C"/>
</dbReference>
<dbReference type="Pfam" id="PF14919">
    <property type="entry name" value="MTBP_mid"/>
    <property type="match status" value="1"/>
</dbReference>
<dbReference type="InterPro" id="IPR039061">
    <property type="entry name" value="MTBP"/>
</dbReference>
<feature type="compositionally biased region" description="Basic and acidic residues" evidence="1">
    <location>
        <begin position="730"/>
        <end position="739"/>
    </location>
</feature>
<dbReference type="Pfam" id="PF14920">
    <property type="entry name" value="MTBP_C"/>
    <property type="match status" value="1"/>
</dbReference>
<name>A0A812BPR5_ACAPH</name>
<dbReference type="GO" id="GO:0031396">
    <property type="term" value="P:regulation of protein ubiquitination"/>
    <property type="evidence" value="ECO:0007669"/>
    <property type="project" value="InterPro"/>
</dbReference>
<evidence type="ECO:0000256" key="1">
    <source>
        <dbReference type="SAM" id="MobiDB-lite"/>
    </source>
</evidence>
<comment type="caution">
    <text evidence="4">The sequence shown here is derived from an EMBL/GenBank/DDBJ whole genome shotgun (WGS) entry which is preliminary data.</text>
</comment>
<feature type="compositionally biased region" description="Basic and acidic residues" evidence="1">
    <location>
        <begin position="644"/>
        <end position="659"/>
    </location>
</feature>
<dbReference type="PANTHER" id="PTHR14382:SF1">
    <property type="entry name" value="MDM2-BINDING PROTEIN"/>
    <property type="match status" value="1"/>
</dbReference>
<gene>
    <name evidence="4" type="ORF">SPHA_21694</name>
</gene>
<feature type="domain" description="MDN2-binding protein C-terminal" evidence="3">
    <location>
        <begin position="575"/>
        <end position="806"/>
    </location>
</feature>
<protein>
    <recommendedName>
        <fullName evidence="6">Mdm2-binding protein</fullName>
    </recommendedName>
</protein>
<reference evidence="4" key="1">
    <citation type="submission" date="2021-01" db="EMBL/GenBank/DDBJ databases">
        <authorList>
            <person name="Li R."/>
            <person name="Bekaert M."/>
        </authorList>
    </citation>
    <scope>NUCLEOTIDE SEQUENCE</scope>
    <source>
        <strain evidence="4">Farmed</strain>
    </source>
</reference>